<evidence type="ECO:0000256" key="3">
    <source>
        <dbReference type="ARBA" id="ARBA00012438"/>
    </source>
</evidence>
<dbReference type="InterPro" id="IPR035965">
    <property type="entry name" value="PAS-like_dom_sf"/>
</dbReference>
<dbReference type="PROSITE" id="PS50109">
    <property type="entry name" value="HIS_KIN"/>
    <property type="match status" value="1"/>
</dbReference>
<evidence type="ECO:0000256" key="1">
    <source>
        <dbReference type="ARBA" id="ARBA00000085"/>
    </source>
</evidence>
<keyword evidence="6" id="KW-0812">Transmembrane</keyword>
<keyword evidence="5" id="KW-0808">Transferase</keyword>
<dbReference type="SMART" id="SM00388">
    <property type="entry name" value="HisKA"/>
    <property type="match status" value="1"/>
</dbReference>
<reference evidence="16 17" key="1">
    <citation type="submission" date="2016-10" db="EMBL/GenBank/DDBJ databases">
        <authorList>
            <person name="de Groot N.N."/>
        </authorList>
    </citation>
    <scope>NUCLEOTIDE SEQUENCE [LARGE SCALE GENOMIC DNA]</scope>
    <source>
        <strain evidence="16 17">DSM 19033</strain>
    </source>
</reference>
<dbReference type="SMART" id="SM00387">
    <property type="entry name" value="HATPase_c"/>
    <property type="match status" value="1"/>
</dbReference>
<keyword evidence="17" id="KW-1185">Reference proteome</keyword>
<feature type="domain" description="PAC" evidence="15">
    <location>
        <begin position="577"/>
        <end position="630"/>
    </location>
</feature>
<comment type="subcellular location">
    <subcellularLocation>
        <location evidence="2">Membrane</location>
        <topology evidence="2">Multi-pass membrane protein</topology>
    </subcellularLocation>
</comment>
<sequence>MENTFGINIIPENDLQRIEVLKRYKILDTPPENAFDHIAKLATQIFGVPISMVSLVDAEQVYFKANVGMGKVRSTSRGVSLCSLAVLSPGVTVFEDATVEPCLLVNPLVAGDFGLKFYAGAPITTPDGFLIGTLCVVDKKTRIFTEQDKIILQGLATLAMDDIELRLSAIEENEKQEQIQLLLAESEYRARLIVNDAPVAIGVLNGEQLIIESANDKILEVWGKTSKIIGVPLHLAIPELKGQPFLGILNDVFTSGQPYYGNELKAQLNRNGQNEDVYFNFVYHPLKNLDDATTSILIVATDVTQQVNARLQIEVTERKLENMVLNSTVGMNIFKGRELIIELANQPMYNIWGRTPSQALGKPLLAVFPELIGQQFPELLEGIFDSGKTVEQVEIGVRIATDKGEKNLIINAKYVPLFDIFGEVESIVATVINITELVNARIFLEQSEEELQTINEELTTTNEELATLNEELSDTNEELSITQEYLQQSMTSLEESKVLLLKSEEMLRISTEAAEVHTWQVDLKTDDFTASANLKNLLGFTTYQEMTFEAMNTQIVAEHRSRVQEEFEHALRQTQTFDVEYKIIRENDNQNRWLRTKGKLLLDSDEKPAYFSGIVIDITEKKEGEIRKNDFIAMVSHELKTPLTSLKGYLQLLNIKNKKNEDPFTTSALAKGDKQVNKMLSIIDGFLNVSEMDAGKITLHKEIFNLSDVVDEIGKDVQLTTLTHVIEIADCRAISVHADMNKIGQVINNFLSNAIKYSQTGKKIQIFCEEIEGNVRVGVKDEGEGIRQQDAIKLFDRFYRVDNQESKTIAGFGIGLYICAEIIRRHEGKIWIDSTIGKGSTFYFSLPLGSVK</sequence>
<dbReference type="InterPro" id="IPR003018">
    <property type="entry name" value="GAF"/>
</dbReference>
<dbReference type="Pfam" id="PF01590">
    <property type="entry name" value="GAF"/>
    <property type="match status" value="1"/>
</dbReference>
<dbReference type="Pfam" id="PF08447">
    <property type="entry name" value="PAS_3"/>
    <property type="match status" value="1"/>
</dbReference>
<evidence type="ECO:0000256" key="11">
    <source>
        <dbReference type="ARBA" id="ARBA00023012"/>
    </source>
</evidence>
<dbReference type="Pfam" id="PF08448">
    <property type="entry name" value="PAS_4"/>
    <property type="match status" value="1"/>
</dbReference>
<keyword evidence="8" id="KW-0418">Kinase</keyword>
<evidence type="ECO:0000259" key="15">
    <source>
        <dbReference type="PROSITE" id="PS50113"/>
    </source>
</evidence>
<evidence type="ECO:0000256" key="10">
    <source>
        <dbReference type="ARBA" id="ARBA00022989"/>
    </source>
</evidence>
<evidence type="ECO:0000256" key="12">
    <source>
        <dbReference type="ARBA" id="ARBA00023136"/>
    </source>
</evidence>
<dbReference type="SMART" id="SM00091">
    <property type="entry name" value="PAS"/>
    <property type="match status" value="2"/>
</dbReference>
<gene>
    <name evidence="16" type="ORF">SAMN05443550_1151</name>
</gene>
<keyword evidence="4" id="KW-0597">Phosphoprotein</keyword>
<dbReference type="Pfam" id="PF13426">
    <property type="entry name" value="PAS_9"/>
    <property type="match status" value="1"/>
</dbReference>
<dbReference type="SMART" id="SM00086">
    <property type="entry name" value="PAC"/>
    <property type="match status" value="2"/>
</dbReference>
<dbReference type="EC" id="2.7.13.3" evidence="3"/>
<dbReference type="Gene3D" id="3.30.450.20">
    <property type="entry name" value="PAS domain"/>
    <property type="match status" value="3"/>
</dbReference>
<dbReference type="InterPro" id="IPR005467">
    <property type="entry name" value="His_kinase_dom"/>
</dbReference>
<dbReference type="FunFam" id="3.30.565.10:FF:000006">
    <property type="entry name" value="Sensor histidine kinase WalK"/>
    <property type="match status" value="1"/>
</dbReference>
<keyword evidence="12" id="KW-0472">Membrane</keyword>
<dbReference type="CDD" id="cd00082">
    <property type="entry name" value="HisKA"/>
    <property type="match status" value="1"/>
</dbReference>
<dbReference type="SUPFAM" id="SSF55874">
    <property type="entry name" value="ATPase domain of HSP90 chaperone/DNA topoisomerase II/histidine kinase"/>
    <property type="match status" value="1"/>
</dbReference>
<dbReference type="InterPro" id="IPR003661">
    <property type="entry name" value="HisK_dim/P_dom"/>
</dbReference>
<dbReference type="Gene3D" id="3.30.565.10">
    <property type="entry name" value="Histidine kinase-like ATPase, C-terminal domain"/>
    <property type="match status" value="1"/>
</dbReference>
<dbReference type="Gene3D" id="3.30.450.40">
    <property type="match status" value="1"/>
</dbReference>
<dbReference type="InterPro" id="IPR001610">
    <property type="entry name" value="PAC"/>
</dbReference>
<dbReference type="GO" id="GO:0000155">
    <property type="term" value="F:phosphorelay sensor kinase activity"/>
    <property type="evidence" value="ECO:0007669"/>
    <property type="project" value="InterPro"/>
</dbReference>
<keyword evidence="11" id="KW-0902">Two-component regulatory system</keyword>
<dbReference type="PANTHER" id="PTHR42878">
    <property type="entry name" value="TWO-COMPONENT HISTIDINE KINASE"/>
    <property type="match status" value="1"/>
</dbReference>
<dbReference type="InterPro" id="IPR000014">
    <property type="entry name" value="PAS"/>
</dbReference>
<dbReference type="InterPro" id="IPR050351">
    <property type="entry name" value="BphY/WalK/GraS-like"/>
</dbReference>
<dbReference type="InterPro" id="IPR003594">
    <property type="entry name" value="HATPase_dom"/>
</dbReference>
<dbReference type="GO" id="GO:0000156">
    <property type="term" value="F:phosphorelay response regulator activity"/>
    <property type="evidence" value="ECO:0007669"/>
    <property type="project" value="TreeGrafter"/>
</dbReference>
<dbReference type="PROSITE" id="PS50113">
    <property type="entry name" value="PAC"/>
    <property type="match status" value="1"/>
</dbReference>
<dbReference type="InterPro" id="IPR029016">
    <property type="entry name" value="GAF-like_dom_sf"/>
</dbReference>
<dbReference type="Gene3D" id="1.10.287.130">
    <property type="match status" value="1"/>
</dbReference>
<evidence type="ECO:0000256" key="2">
    <source>
        <dbReference type="ARBA" id="ARBA00004141"/>
    </source>
</evidence>
<dbReference type="RefSeq" id="WP_090559756.1">
    <property type="nucleotide sequence ID" value="NZ_FNRA01000015.1"/>
</dbReference>
<dbReference type="GO" id="GO:0007234">
    <property type="term" value="P:osmosensory signaling via phosphorelay pathway"/>
    <property type="evidence" value="ECO:0007669"/>
    <property type="project" value="TreeGrafter"/>
</dbReference>
<proteinExistence type="predicted"/>
<evidence type="ECO:0000256" key="13">
    <source>
        <dbReference type="SAM" id="Coils"/>
    </source>
</evidence>
<evidence type="ECO:0000313" key="17">
    <source>
        <dbReference type="Proteomes" id="UP000198850"/>
    </source>
</evidence>
<dbReference type="PANTHER" id="PTHR42878:SF7">
    <property type="entry name" value="SENSOR HISTIDINE KINASE GLRK"/>
    <property type="match status" value="1"/>
</dbReference>
<dbReference type="OrthoDB" id="9813151at2"/>
<dbReference type="CDD" id="cd00130">
    <property type="entry name" value="PAS"/>
    <property type="match status" value="2"/>
</dbReference>
<accession>A0A1H4HAP2</accession>
<dbReference type="PRINTS" id="PR00344">
    <property type="entry name" value="BCTRLSENSOR"/>
</dbReference>
<dbReference type="Pfam" id="PF00512">
    <property type="entry name" value="HisKA"/>
    <property type="match status" value="1"/>
</dbReference>
<dbReference type="GO" id="GO:0005524">
    <property type="term" value="F:ATP binding"/>
    <property type="evidence" value="ECO:0007669"/>
    <property type="project" value="UniProtKB-KW"/>
</dbReference>
<evidence type="ECO:0000256" key="8">
    <source>
        <dbReference type="ARBA" id="ARBA00022777"/>
    </source>
</evidence>
<protein>
    <recommendedName>
        <fullName evidence="3">histidine kinase</fullName>
        <ecNumber evidence="3">2.7.13.3</ecNumber>
    </recommendedName>
</protein>
<evidence type="ECO:0000313" key="16">
    <source>
        <dbReference type="EMBL" id="SEB18874.1"/>
    </source>
</evidence>
<keyword evidence="9" id="KW-0067">ATP-binding</keyword>
<keyword evidence="7" id="KW-0547">Nucleotide-binding</keyword>
<name>A0A1H4HAP2_9SPHI</name>
<dbReference type="SUPFAM" id="SSF55781">
    <property type="entry name" value="GAF domain-like"/>
    <property type="match status" value="1"/>
</dbReference>
<dbReference type="GO" id="GO:0016020">
    <property type="term" value="C:membrane"/>
    <property type="evidence" value="ECO:0007669"/>
    <property type="project" value="UniProtKB-SubCell"/>
</dbReference>
<evidence type="ECO:0000256" key="6">
    <source>
        <dbReference type="ARBA" id="ARBA00022692"/>
    </source>
</evidence>
<evidence type="ECO:0000256" key="9">
    <source>
        <dbReference type="ARBA" id="ARBA00022840"/>
    </source>
</evidence>
<feature type="domain" description="Histidine kinase" evidence="14">
    <location>
        <begin position="634"/>
        <end position="850"/>
    </location>
</feature>
<dbReference type="InterPro" id="IPR013656">
    <property type="entry name" value="PAS_4"/>
</dbReference>
<dbReference type="EMBL" id="FNRA01000015">
    <property type="protein sequence ID" value="SEB18874.1"/>
    <property type="molecule type" value="Genomic_DNA"/>
</dbReference>
<dbReference type="SUPFAM" id="SSF55785">
    <property type="entry name" value="PYP-like sensor domain (PAS domain)"/>
    <property type="match status" value="3"/>
</dbReference>
<evidence type="ECO:0000259" key="14">
    <source>
        <dbReference type="PROSITE" id="PS50109"/>
    </source>
</evidence>
<evidence type="ECO:0000256" key="4">
    <source>
        <dbReference type="ARBA" id="ARBA00022553"/>
    </source>
</evidence>
<dbReference type="InterPro" id="IPR000700">
    <property type="entry name" value="PAS-assoc_C"/>
</dbReference>
<dbReference type="InterPro" id="IPR036890">
    <property type="entry name" value="HATPase_C_sf"/>
</dbReference>
<keyword evidence="10" id="KW-1133">Transmembrane helix</keyword>
<dbReference type="SMART" id="SM00065">
    <property type="entry name" value="GAF"/>
    <property type="match status" value="1"/>
</dbReference>
<organism evidence="16 17">
    <name type="scientific">Pedobacter hartonius</name>
    <dbReference type="NCBI Taxonomy" id="425514"/>
    <lineage>
        <taxon>Bacteria</taxon>
        <taxon>Pseudomonadati</taxon>
        <taxon>Bacteroidota</taxon>
        <taxon>Sphingobacteriia</taxon>
        <taxon>Sphingobacteriales</taxon>
        <taxon>Sphingobacteriaceae</taxon>
        <taxon>Pedobacter</taxon>
    </lineage>
</organism>
<dbReference type="SUPFAM" id="SSF47384">
    <property type="entry name" value="Homodimeric domain of signal transducing histidine kinase"/>
    <property type="match status" value="1"/>
</dbReference>
<dbReference type="Pfam" id="PF02518">
    <property type="entry name" value="HATPase_c"/>
    <property type="match status" value="1"/>
</dbReference>
<evidence type="ECO:0000256" key="7">
    <source>
        <dbReference type="ARBA" id="ARBA00022741"/>
    </source>
</evidence>
<keyword evidence="13" id="KW-0175">Coiled coil</keyword>
<dbReference type="AlphaFoldDB" id="A0A1H4HAP2"/>
<comment type="catalytic activity">
    <reaction evidence="1">
        <text>ATP + protein L-histidine = ADP + protein N-phospho-L-histidine.</text>
        <dbReference type="EC" id="2.7.13.3"/>
    </reaction>
</comment>
<dbReference type="NCBIfam" id="TIGR00229">
    <property type="entry name" value="sensory_box"/>
    <property type="match status" value="1"/>
</dbReference>
<evidence type="ECO:0000256" key="5">
    <source>
        <dbReference type="ARBA" id="ARBA00022679"/>
    </source>
</evidence>
<dbReference type="InterPro" id="IPR004358">
    <property type="entry name" value="Sig_transdc_His_kin-like_C"/>
</dbReference>
<dbReference type="Gene3D" id="2.10.70.100">
    <property type="match status" value="1"/>
</dbReference>
<dbReference type="InterPro" id="IPR036097">
    <property type="entry name" value="HisK_dim/P_sf"/>
</dbReference>
<feature type="coiled-coil region" evidence="13">
    <location>
        <begin position="437"/>
        <end position="482"/>
    </location>
</feature>
<dbReference type="STRING" id="425514.SAMN05443550_1151"/>
<dbReference type="InterPro" id="IPR013655">
    <property type="entry name" value="PAS_fold_3"/>
</dbReference>
<dbReference type="GO" id="GO:0030295">
    <property type="term" value="F:protein kinase activator activity"/>
    <property type="evidence" value="ECO:0007669"/>
    <property type="project" value="TreeGrafter"/>
</dbReference>
<dbReference type="Proteomes" id="UP000198850">
    <property type="component" value="Unassembled WGS sequence"/>
</dbReference>